<dbReference type="InterPro" id="IPR017452">
    <property type="entry name" value="GPCR_Rhodpsn_7TM"/>
</dbReference>
<feature type="transmembrane region" description="Helical" evidence="7">
    <location>
        <begin position="59"/>
        <end position="82"/>
    </location>
</feature>
<keyword evidence="4 7" id="KW-1133">Transmembrane helix</keyword>
<feature type="transmembrane region" description="Helical" evidence="7">
    <location>
        <begin position="21"/>
        <end position="47"/>
    </location>
</feature>
<accession>A0AAU9XYB4</accession>
<gene>
    <name evidence="9" type="ORF">PMEA_00033798</name>
</gene>
<sequence>MPGSSGFYGSQVAKNSSQPEIIVIVNCAINVPLILLSIFGNAVVLAAIFKTPSLRSSSILLLCSLAVSDLFVGTLIQPLYIASVLTRNKLLDSLWFTVSFAACGISLCTITAISVDRFLALHYHMRYPSLVTKSRTIYSIAIIWLLILLLSAIYYLNPFVYFFLVALGVGIFLLISILAYIGIYRIVKRQKLQINTLQQAVQASRTENLSNFKQLKTSALNSFVFFIVMVVFYMPMSIAITLYLVTDNWNSAWGFATTAVFMNSSINPVLYCWRIGTLRKAVTKTVERILRKQT</sequence>
<feature type="transmembrane region" description="Helical" evidence="7">
    <location>
        <begin position="136"/>
        <end position="155"/>
    </location>
</feature>
<dbReference type="InterPro" id="IPR000276">
    <property type="entry name" value="GPCR_Rhodpsn"/>
</dbReference>
<keyword evidence="2" id="KW-1003">Cell membrane</keyword>
<protein>
    <recommendedName>
        <fullName evidence="8">G-protein coupled receptors family 1 profile domain-containing protein</fullName>
    </recommendedName>
</protein>
<evidence type="ECO:0000256" key="5">
    <source>
        <dbReference type="ARBA" id="ARBA00023136"/>
    </source>
</evidence>
<dbReference type="AlphaFoldDB" id="A0AAU9XYB4"/>
<evidence type="ECO:0000256" key="1">
    <source>
        <dbReference type="ARBA" id="ARBA00004651"/>
    </source>
</evidence>
<evidence type="ECO:0000256" key="7">
    <source>
        <dbReference type="SAM" id="Phobius"/>
    </source>
</evidence>
<comment type="subcellular location">
    <subcellularLocation>
        <location evidence="1">Cell membrane</location>
        <topology evidence="1">Multi-pass membrane protein</topology>
    </subcellularLocation>
</comment>
<evidence type="ECO:0000256" key="2">
    <source>
        <dbReference type="ARBA" id="ARBA00022475"/>
    </source>
</evidence>
<dbReference type="Gene3D" id="1.20.1070.10">
    <property type="entry name" value="Rhodopsin 7-helix transmembrane proteins"/>
    <property type="match status" value="1"/>
</dbReference>
<dbReference type="PRINTS" id="PR00237">
    <property type="entry name" value="GPCRRHODOPSN"/>
</dbReference>
<reference evidence="9 10" key="1">
    <citation type="submission" date="2022-05" db="EMBL/GenBank/DDBJ databases">
        <authorList>
            <consortium name="Genoscope - CEA"/>
            <person name="William W."/>
        </authorList>
    </citation>
    <scope>NUCLEOTIDE SEQUENCE [LARGE SCALE GENOMIC DNA]</scope>
</reference>
<keyword evidence="3 6" id="KW-0812">Transmembrane</keyword>
<dbReference type="Pfam" id="PF00001">
    <property type="entry name" value="7tm_1"/>
    <property type="match status" value="1"/>
</dbReference>
<keyword evidence="5 7" id="KW-0472">Membrane</keyword>
<comment type="similarity">
    <text evidence="6">Belongs to the G-protein coupled receptor 1 family.</text>
</comment>
<evidence type="ECO:0000259" key="8">
    <source>
        <dbReference type="PROSITE" id="PS50262"/>
    </source>
</evidence>
<comment type="caution">
    <text evidence="9">The sequence shown here is derived from an EMBL/GenBank/DDBJ whole genome shotgun (WGS) entry which is preliminary data.</text>
</comment>
<feature type="transmembrane region" description="Helical" evidence="7">
    <location>
        <begin position="223"/>
        <end position="246"/>
    </location>
</feature>
<dbReference type="EMBL" id="CALNXJ010000080">
    <property type="protein sequence ID" value="CAH3161508.1"/>
    <property type="molecule type" value="Genomic_DNA"/>
</dbReference>
<organism evidence="9 10">
    <name type="scientific">Pocillopora meandrina</name>
    <dbReference type="NCBI Taxonomy" id="46732"/>
    <lineage>
        <taxon>Eukaryota</taxon>
        <taxon>Metazoa</taxon>
        <taxon>Cnidaria</taxon>
        <taxon>Anthozoa</taxon>
        <taxon>Hexacorallia</taxon>
        <taxon>Scleractinia</taxon>
        <taxon>Astrocoeniina</taxon>
        <taxon>Pocilloporidae</taxon>
        <taxon>Pocillopora</taxon>
    </lineage>
</organism>
<keyword evidence="6" id="KW-0807">Transducer</keyword>
<dbReference type="GO" id="GO:0004930">
    <property type="term" value="F:G protein-coupled receptor activity"/>
    <property type="evidence" value="ECO:0007669"/>
    <property type="project" value="UniProtKB-KW"/>
</dbReference>
<evidence type="ECO:0000256" key="3">
    <source>
        <dbReference type="ARBA" id="ARBA00022692"/>
    </source>
</evidence>
<keyword evidence="10" id="KW-1185">Reference proteome</keyword>
<keyword evidence="6" id="KW-0297">G-protein coupled receptor</keyword>
<name>A0AAU9XYB4_9CNID</name>
<keyword evidence="6" id="KW-0675">Receptor</keyword>
<feature type="domain" description="G-protein coupled receptors family 1 profile" evidence="8">
    <location>
        <begin position="40"/>
        <end position="271"/>
    </location>
</feature>
<evidence type="ECO:0000313" key="10">
    <source>
        <dbReference type="Proteomes" id="UP001159428"/>
    </source>
</evidence>
<proteinExistence type="inferred from homology"/>
<evidence type="ECO:0000313" key="9">
    <source>
        <dbReference type="EMBL" id="CAH3161508.1"/>
    </source>
</evidence>
<evidence type="ECO:0000256" key="4">
    <source>
        <dbReference type="ARBA" id="ARBA00022989"/>
    </source>
</evidence>
<dbReference type="PROSITE" id="PS50262">
    <property type="entry name" value="G_PROTEIN_RECEP_F1_2"/>
    <property type="match status" value="1"/>
</dbReference>
<dbReference type="PANTHER" id="PTHR22750">
    <property type="entry name" value="G-PROTEIN COUPLED RECEPTOR"/>
    <property type="match status" value="1"/>
</dbReference>
<dbReference type="PROSITE" id="PS00237">
    <property type="entry name" value="G_PROTEIN_RECEP_F1_1"/>
    <property type="match status" value="1"/>
</dbReference>
<dbReference type="GO" id="GO:0005886">
    <property type="term" value="C:plasma membrane"/>
    <property type="evidence" value="ECO:0007669"/>
    <property type="project" value="UniProtKB-SubCell"/>
</dbReference>
<feature type="transmembrane region" description="Helical" evidence="7">
    <location>
        <begin position="94"/>
        <end position="115"/>
    </location>
</feature>
<dbReference type="Proteomes" id="UP001159428">
    <property type="component" value="Unassembled WGS sequence"/>
</dbReference>
<evidence type="ECO:0000256" key="6">
    <source>
        <dbReference type="RuleBase" id="RU000688"/>
    </source>
</evidence>
<dbReference type="CDD" id="cd00637">
    <property type="entry name" value="7tm_classA_rhodopsin-like"/>
    <property type="match status" value="1"/>
</dbReference>
<dbReference type="SUPFAM" id="SSF81321">
    <property type="entry name" value="Family A G protein-coupled receptor-like"/>
    <property type="match status" value="1"/>
</dbReference>
<feature type="transmembrane region" description="Helical" evidence="7">
    <location>
        <begin position="252"/>
        <end position="273"/>
    </location>
</feature>
<feature type="transmembrane region" description="Helical" evidence="7">
    <location>
        <begin position="161"/>
        <end position="183"/>
    </location>
</feature>
<dbReference type="SMART" id="SM01381">
    <property type="entry name" value="7TM_GPCR_Srsx"/>
    <property type="match status" value="1"/>
</dbReference>